<accession>A0ABQ3VZE6</accession>
<dbReference type="PANTHER" id="PTHR43479">
    <property type="entry name" value="ACREF/ENVCD OPERON REPRESSOR-RELATED"/>
    <property type="match status" value="1"/>
</dbReference>
<dbReference type="RefSeq" id="WP_203630303.1">
    <property type="nucleotide sequence ID" value="NZ_BNJR01000015.1"/>
</dbReference>
<dbReference type="PANTHER" id="PTHR43479:SF7">
    <property type="entry name" value="TETR-FAMILY TRANSCRIPTIONAL REGULATOR"/>
    <property type="match status" value="1"/>
</dbReference>
<dbReference type="Gene3D" id="1.10.357.10">
    <property type="entry name" value="Tetracycline Repressor, domain 2"/>
    <property type="match status" value="1"/>
</dbReference>
<proteinExistence type="predicted"/>
<organism evidence="4 5">
    <name type="scientific">Lentilactobacillus fungorum</name>
    <dbReference type="NCBI Taxonomy" id="2201250"/>
    <lineage>
        <taxon>Bacteria</taxon>
        <taxon>Bacillati</taxon>
        <taxon>Bacillota</taxon>
        <taxon>Bacilli</taxon>
        <taxon>Lactobacillales</taxon>
        <taxon>Lactobacillaceae</taxon>
        <taxon>Lentilactobacillus</taxon>
    </lineage>
</organism>
<protein>
    <submittedName>
        <fullName evidence="4">TetR family transcriptional regulator</fullName>
    </submittedName>
</protein>
<feature type="DNA-binding region" description="H-T-H motif" evidence="2">
    <location>
        <begin position="31"/>
        <end position="50"/>
    </location>
</feature>
<evidence type="ECO:0000259" key="3">
    <source>
        <dbReference type="PROSITE" id="PS50977"/>
    </source>
</evidence>
<comment type="caution">
    <text evidence="4">The sequence shown here is derived from an EMBL/GenBank/DDBJ whole genome shotgun (WGS) entry which is preliminary data.</text>
</comment>
<evidence type="ECO:0000313" key="5">
    <source>
        <dbReference type="Proteomes" id="UP000604765"/>
    </source>
</evidence>
<dbReference type="InterPro" id="IPR001647">
    <property type="entry name" value="HTH_TetR"/>
</dbReference>
<evidence type="ECO:0000256" key="2">
    <source>
        <dbReference type="PROSITE-ProRule" id="PRU00335"/>
    </source>
</evidence>
<dbReference type="InterPro" id="IPR050624">
    <property type="entry name" value="HTH-type_Tx_Regulator"/>
</dbReference>
<evidence type="ECO:0000313" key="4">
    <source>
        <dbReference type="EMBL" id="GHP14285.1"/>
    </source>
</evidence>
<gene>
    <name evidence="4" type="ORF">YK48G_17100</name>
</gene>
<keyword evidence="1 2" id="KW-0238">DNA-binding</keyword>
<name>A0ABQ3VZE6_9LACO</name>
<dbReference type="SUPFAM" id="SSF46689">
    <property type="entry name" value="Homeodomain-like"/>
    <property type="match status" value="1"/>
</dbReference>
<dbReference type="PROSITE" id="PS50977">
    <property type="entry name" value="HTH_TETR_2"/>
    <property type="match status" value="1"/>
</dbReference>
<dbReference type="InterPro" id="IPR009057">
    <property type="entry name" value="Homeodomain-like_sf"/>
</dbReference>
<feature type="domain" description="HTH tetR-type" evidence="3">
    <location>
        <begin position="8"/>
        <end position="68"/>
    </location>
</feature>
<dbReference type="Proteomes" id="UP000604765">
    <property type="component" value="Unassembled WGS sequence"/>
</dbReference>
<keyword evidence="5" id="KW-1185">Reference proteome</keyword>
<dbReference type="Pfam" id="PF00440">
    <property type="entry name" value="TetR_N"/>
    <property type="match status" value="1"/>
</dbReference>
<reference evidence="4 5" key="1">
    <citation type="journal article" date="2021" name="Int. J. Syst. Evol. Microbiol.">
        <title>Lentilactobacillus fungorum sp. nov., isolated from spent mushroom substrates.</title>
        <authorList>
            <person name="Tohno M."/>
            <person name="Tanizawa Y."/>
            <person name="Kojima Y."/>
            <person name="Sakamoto M."/>
            <person name="Ohkuma M."/>
            <person name="Kobayashi H."/>
        </authorList>
    </citation>
    <scope>NUCLEOTIDE SEQUENCE [LARGE SCALE GENOMIC DNA]</scope>
    <source>
        <strain evidence="4 5">YK48G</strain>
    </source>
</reference>
<dbReference type="EMBL" id="BNJR01000015">
    <property type="protein sequence ID" value="GHP14285.1"/>
    <property type="molecule type" value="Genomic_DNA"/>
</dbReference>
<sequence>MEANTKMLATEIKIQKAFIQLTQTIGFDKLTIQSLCQAAKISRGTFYLHYVDKYDLLTHYEDEIVENINEIFKRYQKPQLNSAVDETDKEHNAFFQLFKYLYRQRKLASLLLNGHTTQLVIKVKHLIESVLVQSQATTSETTIDFPVPFAKEIVSQGILDLVTFWLNQKSPLDPNHAYQIFQQSRSLTPAQLVQIIIKKRNPF</sequence>
<evidence type="ECO:0000256" key="1">
    <source>
        <dbReference type="ARBA" id="ARBA00023125"/>
    </source>
</evidence>